<dbReference type="Gene3D" id="3.40.190.10">
    <property type="entry name" value="Periplasmic binding protein-like II"/>
    <property type="match status" value="2"/>
</dbReference>
<keyword evidence="3" id="KW-0813">Transport</keyword>
<sequence length="547" mass="60055">MNSSLSRSSLSRRGFLASAAGVTAGLTLAGCGDYRPVSTKAANAKVPLPAYIPYNGVPTRMPPTAAGVAPGYLNFPAKPVKSLPGGPPAKGPAIDIMTLIFNPVPPPVTDNVMWQALNRSVGCDLNFQISPVSDYPNKFAVTVAGGDLPDTMLMLPPSQNSAATPGMLDALFQDLTEHLSGDGIRDYPYLANIPSPSWAPCVLNGGIYAIPMPRPLSGGPIFTRLDLIRERGLDPDPENWQEFFQLCKDVTDRKHSQYAMGDPITAFDTVMQMLGGPNKWREEGGKFTWWFETEEARQTLDAVRRMTKAGVMHPDAYSVTGKVKDWFGTGQTVLNPDGPVAWNDYYSMYAPATKGFELGYLLAPGWDGGEGVQWQGQSYYGMLIIKKAPKERIKQILRAMNALASPFGTDGYLLRKYGVPGADHTLKGTDPILTPKGQAEVTLPTIFATDAPFTLYYPSRPEIVKTQYAFQKEAVERLLANPTEDLYSPTNAKMSALLQKTLDDTRKGIMQGRVPLKEWDAAMRNWRKQAGDRIRAEYEQAWESRQS</sequence>
<gene>
    <name evidence="5" type="ORF">OG398_38070</name>
</gene>
<dbReference type="InterPro" id="IPR050490">
    <property type="entry name" value="Bact_solute-bd_prot1"/>
</dbReference>
<dbReference type="Pfam" id="PF13416">
    <property type="entry name" value="SBP_bac_8"/>
    <property type="match status" value="1"/>
</dbReference>
<dbReference type="GO" id="GO:0030313">
    <property type="term" value="C:cell envelope"/>
    <property type="evidence" value="ECO:0007669"/>
    <property type="project" value="UniProtKB-SubCell"/>
</dbReference>
<dbReference type="InterPro" id="IPR006059">
    <property type="entry name" value="SBP"/>
</dbReference>
<dbReference type="EMBL" id="CP108313">
    <property type="protein sequence ID" value="WTW73640.1"/>
    <property type="molecule type" value="Genomic_DNA"/>
</dbReference>
<comment type="similarity">
    <text evidence="2">Belongs to the bacterial solute-binding protein 1 family.</text>
</comment>
<name>A0AAU2W225_9ACTN</name>
<accession>A0AAU2W225</accession>
<evidence type="ECO:0000313" key="5">
    <source>
        <dbReference type="EMBL" id="WTW73640.1"/>
    </source>
</evidence>
<keyword evidence="4" id="KW-0732">Signal</keyword>
<dbReference type="SUPFAM" id="SSF53850">
    <property type="entry name" value="Periplasmic binding protein-like II"/>
    <property type="match status" value="1"/>
</dbReference>
<evidence type="ECO:0000256" key="1">
    <source>
        <dbReference type="ARBA" id="ARBA00004196"/>
    </source>
</evidence>
<dbReference type="InterPro" id="IPR006311">
    <property type="entry name" value="TAT_signal"/>
</dbReference>
<evidence type="ECO:0000256" key="2">
    <source>
        <dbReference type="ARBA" id="ARBA00008520"/>
    </source>
</evidence>
<evidence type="ECO:0000256" key="4">
    <source>
        <dbReference type="ARBA" id="ARBA00022729"/>
    </source>
</evidence>
<reference evidence="5" key="1">
    <citation type="submission" date="2022-10" db="EMBL/GenBank/DDBJ databases">
        <title>The complete genomes of actinobacterial strains from the NBC collection.</title>
        <authorList>
            <person name="Joergensen T.S."/>
            <person name="Alvarez Arevalo M."/>
            <person name="Sterndorff E.B."/>
            <person name="Faurdal D."/>
            <person name="Vuksanovic O."/>
            <person name="Mourched A.-S."/>
            <person name="Charusanti P."/>
            <person name="Shaw S."/>
            <person name="Blin K."/>
            <person name="Weber T."/>
        </authorList>
    </citation>
    <scope>NUCLEOTIDE SEQUENCE</scope>
    <source>
        <strain evidence="5">NBC_00008</strain>
    </source>
</reference>
<dbReference type="PANTHER" id="PTHR43649:SF31">
    <property type="entry name" value="SN-GLYCEROL-3-PHOSPHATE-BINDING PERIPLASMIC PROTEIN UGPB"/>
    <property type="match status" value="1"/>
</dbReference>
<dbReference type="PROSITE" id="PS51257">
    <property type="entry name" value="PROKAR_LIPOPROTEIN"/>
    <property type="match status" value="1"/>
</dbReference>
<comment type="subcellular location">
    <subcellularLocation>
        <location evidence="1">Cell envelope</location>
    </subcellularLocation>
</comment>
<dbReference type="PANTHER" id="PTHR43649">
    <property type="entry name" value="ARABINOSE-BINDING PROTEIN-RELATED"/>
    <property type="match status" value="1"/>
</dbReference>
<dbReference type="AlphaFoldDB" id="A0AAU2W225"/>
<protein>
    <submittedName>
        <fullName evidence="5">Extracellular solute-binding protein</fullName>
    </submittedName>
</protein>
<evidence type="ECO:0000256" key="3">
    <source>
        <dbReference type="ARBA" id="ARBA00022448"/>
    </source>
</evidence>
<proteinExistence type="inferred from homology"/>
<organism evidence="5">
    <name type="scientific">Streptomyces sp. NBC_00008</name>
    <dbReference type="NCBI Taxonomy" id="2903610"/>
    <lineage>
        <taxon>Bacteria</taxon>
        <taxon>Bacillati</taxon>
        <taxon>Actinomycetota</taxon>
        <taxon>Actinomycetes</taxon>
        <taxon>Kitasatosporales</taxon>
        <taxon>Streptomycetaceae</taxon>
        <taxon>Streptomyces</taxon>
    </lineage>
</organism>
<dbReference type="PROSITE" id="PS51318">
    <property type="entry name" value="TAT"/>
    <property type="match status" value="1"/>
</dbReference>